<feature type="domain" description="DUF4132" evidence="1">
    <location>
        <begin position="3"/>
        <end position="146"/>
    </location>
</feature>
<accession>A0A366DVY8</accession>
<dbReference type="Proteomes" id="UP000252586">
    <property type="component" value="Unassembled WGS sequence"/>
</dbReference>
<dbReference type="OrthoDB" id="4554725at2"/>
<gene>
    <name evidence="2" type="ORF">DFR74_102665</name>
</gene>
<dbReference type="AlphaFoldDB" id="A0A366DVY8"/>
<name>A0A366DVY8_9NOCA</name>
<dbReference type="STRING" id="1210090.GCA_001613185_05610"/>
<dbReference type="InterPro" id="IPR025406">
    <property type="entry name" value="DUF4132"/>
</dbReference>
<evidence type="ECO:0000313" key="3">
    <source>
        <dbReference type="Proteomes" id="UP000252586"/>
    </source>
</evidence>
<proteinExistence type="predicted"/>
<comment type="caution">
    <text evidence="2">The sequence shown here is derived from an EMBL/GenBank/DDBJ whole genome shotgun (WGS) entry which is preliminary data.</text>
</comment>
<dbReference type="EMBL" id="QNRE01000002">
    <property type="protein sequence ID" value="RBO94242.1"/>
    <property type="molecule type" value="Genomic_DNA"/>
</dbReference>
<organism evidence="2 3">
    <name type="scientific">Nocardia puris</name>
    <dbReference type="NCBI Taxonomy" id="208602"/>
    <lineage>
        <taxon>Bacteria</taxon>
        <taxon>Bacillati</taxon>
        <taxon>Actinomycetota</taxon>
        <taxon>Actinomycetes</taxon>
        <taxon>Mycobacteriales</taxon>
        <taxon>Nocardiaceae</taxon>
        <taxon>Nocardia</taxon>
    </lineage>
</organism>
<protein>
    <submittedName>
        <fullName evidence="2">Uncharacterized protein DUF4132</fullName>
    </submittedName>
</protein>
<sequence length="232" mass="25940">MYEQIRRLEIAMIRRRTWTGGQHRSVLEHPDLREPARRLVWLGFDDRAEQGVSFRIADDGRPTDSAGRLVDIDAPHIAVAHPLQLAAELPCWLAEFSDHALCQPFPQLSREVHVLTERERASTSLDRFANHMVPTASLLRLREFGWRLGGSVDGVHDHLFRPVGGGLQVLLQLDDGIAAGEPIEEGEHVIEAVELGSAPPSPWWRRCGDTAFGVLDPIDASEVLRELATVFD</sequence>
<keyword evidence="3" id="KW-1185">Reference proteome</keyword>
<dbReference type="Pfam" id="PF13569">
    <property type="entry name" value="DUF4132"/>
    <property type="match status" value="1"/>
</dbReference>
<evidence type="ECO:0000313" key="2">
    <source>
        <dbReference type="EMBL" id="RBO94242.1"/>
    </source>
</evidence>
<dbReference type="RefSeq" id="WP_067512876.1">
    <property type="nucleotide sequence ID" value="NZ_CP107943.1"/>
</dbReference>
<evidence type="ECO:0000259" key="1">
    <source>
        <dbReference type="Pfam" id="PF13569"/>
    </source>
</evidence>
<reference evidence="2 3" key="1">
    <citation type="submission" date="2018-06" db="EMBL/GenBank/DDBJ databases">
        <title>Genomic Encyclopedia of Type Strains, Phase IV (KMG-IV): sequencing the most valuable type-strain genomes for metagenomic binning, comparative biology and taxonomic classification.</title>
        <authorList>
            <person name="Goeker M."/>
        </authorList>
    </citation>
    <scope>NUCLEOTIDE SEQUENCE [LARGE SCALE GENOMIC DNA]</scope>
    <source>
        <strain evidence="2 3">DSM 44599</strain>
    </source>
</reference>